<feature type="region of interest" description="Disordered" evidence="1">
    <location>
        <begin position="166"/>
        <end position="323"/>
    </location>
</feature>
<dbReference type="Bgee" id="ENSMMUG00000046705">
    <property type="expression patterns" value="Expressed in cerebellar cortex and 17 other cell types or tissues"/>
</dbReference>
<accession>A0A5F7Z7J6</accession>
<feature type="signal peptide" evidence="2">
    <location>
        <begin position="1"/>
        <end position="23"/>
    </location>
</feature>
<reference evidence="4" key="1">
    <citation type="journal article" date="2007" name="Science">
        <title>Evolutionary and biomedical insights from the rhesus macaque genome.</title>
        <authorList>
            <person name="Gibbs R.A."/>
            <person name="Rogers J."/>
            <person name="Katze M.G."/>
            <person name="Bumgarner R."/>
            <person name="Weinstock G.M."/>
            <person name="Mardis E.R."/>
            <person name="Remington K.A."/>
            <person name="Strausberg R.L."/>
            <person name="Venter J.C."/>
            <person name="Wilson R.K."/>
            <person name="Batzer M.A."/>
            <person name="Bustamante C.D."/>
            <person name="Eichler E.E."/>
            <person name="Hahn M.W."/>
            <person name="Hardison R.C."/>
            <person name="Makova K.D."/>
            <person name="Miller W."/>
            <person name="Milosavljevic A."/>
            <person name="Palermo R.E."/>
            <person name="Siepel A."/>
            <person name="Sikela J.M."/>
            <person name="Attaway T."/>
            <person name="Bell S."/>
            <person name="Bernard K.E."/>
            <person name="Buhay C.J."/>
            <person name="Chandrabose M.N."/>
            <person name="Dao M."/>
            <person name="Davis C."/>
            <person name="Delehaunty K.D."/>
            <person name="Ding Y."/>
            <person name="Dinh H.H."/>
            <person name="Dugan-Rocha S."/>
            <person name="Fulton L.A."/>
            <person name="Gabisi R.A."/>
            <person name="Garner T.T."/>
            <person name="Godfrey J."/>
            <person name="Hawes A.C."/>
            <person name="Hernandez J."/>
            <person name="Hines S."/>
            <person name="Holder M."/>
            <person name="Hume J."/>
            <person name="Jhangiani S.N."/>
            <person name="Joshi V."/>
            <person name="Khan Z.M."/>
            <person name="Kirkness E.F."/>
            <person name="Cree A."/>
            <person name="Fowler R.G."/>
            <person name="Lee S."/>
            <person name="Lewis L.R."/>
            <person name="Li Z."/>
            <person name="Liu Y.-S."/>
            <person name="Moore S.M."/>
            <person name="Muzny D."/>
            <person name="Nazareth L.V."/>
            <person name="Ngo D.N."/>
            <person name="Okwuonu G.O."/>
            <person name="Pai G."/>
            <person name="Parker D."/>
            <person name="Paul H.A."/>
            <person name="Pfannkoch C."/>
            <person name="Pohl C.S."/>
            <person name="Rogers Y.-H.C."/>
            <person name="Ruiz S.J."/>
            <person name="Sabo A."/>
            <person name="Santibanez J."/>
            <person name="Schneider B.W."/>
            <person name="Smith S.M."/>
            <person name="Sodergren E."/>
            <person name="Svatek A.F."/>
            <person name="Utterback T.R."/>
            <person name="Vattathil S."/>
            <person name="Warren W."/>
            <person name="White C.S."/>
            <person name="Chinwalla A.T."/>
            <person name="Feng Y."/>
            <person name="Halpern A.L."/>
            <person name="Hillier L.W."/>
            <person name="Huang X."/>
            <person name="Minx P."/>
            <person name="Nelson J.O."/>
            <person name="Pepin K.H."/>
            <person name="Qin X."/>
            <person name="Sutton G.G."/>
            <person name="Venter E."/>
            <person name="Walenz B.P."/>
            <person name="Wallis J.W."/>
            <person name="Worley K.C."/>
            <person name="Yang S.-P."/>
            <person name="Jones S.M."/>
            <person name="Marra M.A."/>
            <person name="Rocchi M."/>
            <person name="Schein J.E."/>
            <person name="Baertsch R."/>
            <person name="Clarke L."/>
            <person name="Csuros M."/>
            <person name="Glasscock J."/>
            <person name="Harris R.A."/>
            <person name="Havlak P."/>
            <person name="Jackson A.R."/>
            <person name="Jiang H."/>
            <person name="Liu Y."/>
            <person name="Messina D.N."/>
            <person name="Shen Y."/>
            <person name="Song H.X.-Z."/>
            <person name="Wylie T."/>
            <person name="Zhang L."/>
            <person name="Birney E."/>
            <person name="Han K."/>
            <person name="Konkel M.K."/>
            <person name="Lee J."/>
            <person name="Smit A.F.A."/>
            <person name="Ullmer B."/>
            <person name="Wang H."/>
            <person name="Xing J."/>
            <person name="Burhans R."/>
            <person name="Cheng Z."/>
            <person name="Karro J.E."/>
            <person name="Ma J."/>
            <person name="Raney B."/>
            <person name="She X."/>
            <person name="Cox M.J."/>
            <person name="Demuth J.P."/>
            <person name="Dumas L.J."/>
            <person name="Han S.-G."/>
            <person name="Hopkins J."/>
            <person name="Karimpour-Fard A."/>
            <person name="Kim Y.H."/>
            <person name="Pollack J.R."/>
            <person name="Vinar T."/>
            <person name="Addo-Quaye C."/>
            <person name="Degenhardt J."/>
            <person name="Denby A."/>
            <person name="Hubisz M.J."/>
            <person name="Indap A."/>
            <person name="Kosiol C."/>
            <person name="Lahn B.T."/>
            <person name="Lawson H.A."/>
            <person name="Marklein A."/>
            <person name="Nielsen R."/>
            <person name="Vallender E.J."/>
            <person name="Clark A.G."/>
            <person name="Ferguson B."/>
            <person name="Hernandez R.D."/>
            <person name="Hirani K."/>
            <person name="Kehrer-Sawatzki H."/>
            <person name="Kolb J."/>
            <person name="Patil S."/>
            <person name="Pu L.-L."/>
            <person name="Ren Y."/>
            <person name="Smith D.G."/>
            <person name="Wheeler D.A."/>
            <person name="Schenck I."/>
            <person name="Ball E.V."/>
            <person name="Chen R."/>
            <person name="Cooper D.N."/>
            <person name="Giardine B."/>
            <person name="Hsu F."/>
            <person name="Kent W.J."/>
            <person name="Lesk A."/>
            <person name="Nelson D.L."/>
            <person name="O'brien W.E."/>
            <person name="Pruefer K."/>
            <person name="Stenson P.D."/>
            <person name="Wallace J.C."/>
            <person name="Ke H."/>
            <person name="Liu X.-M."/>
            <person name="Wang P."/>
            <person name="Xiang A.P."/>
            <person name="Yang F."/>
            <person name="Barber G.P."/>
            <person name="Haussler D."/>
            <person name="Karolchik D."/>
            <person name="Kern A.D."/>
            <person name="Kuhn R.M."/>
            <person name="Smith K.E."/>
            <person name="Zwieg A.S."/>
        </authorList>
    </citation>
    <scope>NUCLEOTIDE SEQUENCE [LARGE SCALE GENOMIC DNA]</scope>
    <source>
        <strain evidence="4">17573</strain>
    </source>
</reference>
<dbReference type="ExpressionAtlas" id="A0A5F7Z7J6">
    <property type="expression patterns" value="baseline"/>
</dbReference>
<gene>
    <name evidence="3" type="primary">CCER2</name>
</gene>
<reference evidence="3" key="4">
    <citation type="submission" date="2025-09" db="UniProtKB">
        <authorList>
            <consortium name="Ensembl"/>
        </authorList>
    </citation>
    <scope>IDENTIFICATION</scope>
    <source>
        <strain evidence="3">17573</strain>
    </source>
</reference>
<name>A0A5F7Z7J6_MACMU</name>
<feature type="compositionally biased region" description="Basic and acidic residues" evidence="1">
    <location>
        <begin position="166"/>
        <end position="209"/>
    </location>
</feature>
<reference evidence="3" key="3">
    <citation type="submission" date="2025-08" db="UniProtKB">
        <authorList>
            <consortium name="Ensembl"/>
        </authorList>
    </citation>
    <scope>IDENTIFICATION</scope>
    <source>
        <strain evidence="3">17573</strain>
    </source>
</reference>
<dbReference type="InParanoid" id="A0A5F7Z7J6"/>
<dbReference type="SMR" id="A0A5F7Z7J6"/>
<keyword evidence="4" id="KW-1185">Reference proteome</keyword>
<keyword evidence="2" id="KW-0732">Signal</keyword>
<dbReference type="Proteomes" id="UP000006718">
    <property type="component" value="Chromosome 19"/>
</dbReference>
<proteinExistence type="predicted"/>
<protein>
    <submittedName>
        <fullName evidence="3">Coiled-coil glutamate rich protein 2</fullName>
    </submittedName>
</protein>
<sequence>MPPRGPASALLLLLLLLLGTGECGTRQGLGSRDLGGREWAVQPAEASGAEPPAGDAAPARWDEEGMCGDWHVHGAGVGTGDSSQGGQAQCQSPFSTATAAPLALRPSKEELTRCLAEVVTEVLTVGQVQRGPCTALLHKEMCGTEPHGCASTEEKGLLLGDFKKKEAGKTRSSQEVRDEEKEEVAERTHKSEVQEQAIREQGHRQLHREEDEEDEKEQRKRGPMETFEDLWQQHLENGGDLQKQVAEKASDEETAQFQAEEKGVRVLGGDRSLWQGAERGGGERHEDSPHHHHHHQPGAEPRQEEKEALESEEQEVERLEHLRDELKKVTETLGEQLRREG</sequence>
<evidence type="ECO:0000256" key="1">
    <source>
        <dbReference type="SAM" id="MobiDB-lite"/>
    </source>
</evidence>
<feature type="chain" id="PRO_5023870784" evidence="2">
    <location>
        <begin position="24"/>
        <end position="341"/>
    </location>
</feature>
<reference evidence="3" key="2">
    <citation type="submission" date="2019-01" db="EMBL/GenBank/DDBJ databases">
        <authorList>
            <person name="Graves T."/>
            <person name="Eichler E.E."/>
            <person name="Wilson R.K."/>
        </authorList>
    </citation>
    <scope>NUCLEOTIDE SEQUENCE [LARGE SCALE GENOMIC DNA]</scope>
    <source>
        <strain evidence="3">17573</strain>
    </source>
</reference>
<dbReference type="Ensembl" id="ENSMMUT00000098009.1">
    <property type="protein sequence ID" value="ENSMMUP00000061415.1"/>
    <property type="gene ID" value="ENSMMUG00000046705.2"/>
</dbReference>
<evidence type="ECO:0000313" key="4">
    <source>
        <dbReference type="Proteomes" id="UP000006718"/>
    </source>
</evidence>
<dbReference type="AlphaFoldDB" id="A0A5F7Z7J6"/>
<dbReference type="VEuPathDB" id="HostDB:ENSMMUG00000046705"/>
<dbReference type="OMA" id="HKSEVRE"/>
<evidence type="ECO:0000313" key="3">
    <source>
        <dbReference type="Ensembl" id="ENSMMUP00000061415.1"/>
    </source>
</evidence>
<evidence type="ECO:0000256" key="2">
    <source>
        <dbReference type="SAM" id="SignalP"/>
    </source>
</evidence>
<dbReference type="GeneTree" id="ENSGT00670000099437"/>
<feature type="compositionally biased region" description="Basic and acidic residues" evidence="1">
    <location>
        <begin position="280"/>
        <end position="289"/>
    </location>
</feature>
<organism evidence="3 4">
    <name type="scientific">Macaca mulatta</name>
    <name type="common">Rhesus macaque</name>
    <dbReference type="NCBI Taxonomy" id="9544"/>
    <lineage>
        <taxon>Eukaryota</taxon>
        <taxon>Metazoa</taxon>
        <taxon>Chordata</taxon>
        <taxon>Craniata</taxon>
        <taxon>Vertebrata</taxon>
        <taxon>Euteleostomi</taxon>
        <taxon>Mammalia</taxon>
        <taxon>Eutheria</taxon>
        <taxon>Euarchontoglires</taxon>
        <taxon>Primates</taxon>
        <taxon>Haplorrhini</taxon>
        <taxon>Catarrhini</taxon>
        <taxon>Cercopithecidae</taxon>
        <taxon>Cercopithecinae</taxon>
        <taxon>Macaca</taxon>
    </lineage>
</organism>